<dbReference type="EMBL" id="BPLQ01013634">
    <property type="protein sequence ID" value="GIY73751.1"/>
    <property type="molecule type" value="Genomic_DNA"/>
</dbReference>
<dbReference type="AlphaFoldDB" id="A0AAV4VU22"/>
<feature type="region of interest" description="Disordered" evidence="1">
    <location>
        <begin position="75"/>
        <end position="103"/>
    </location>
</feature>
<dbReference type="Proteomes" id="UP001054837">
    <property type="component" value="Unassembled WGS sequence"/>
</dbReference>
<evidence type="ECO:0000313" key="2">
    <source>
        <dbReference type="EMBL" id="GIY73751.1"/>
    </source>
</evidence>
<reference evidence="2 3" key="1">
    <citation type="submission" date="2021-06" db="EMBL/GenBank/DDBJ databases">
        <title>Caerostris darwini draft genome.</title>
        <authorList>
            <person name="Kono N."/>
            <person name="Arakawa K."/>
        </authorList>
    </citation>
    <scope>NUCLEOTIDE SEQUENCE [LARGE SCALE GENOMIC DNA]</scope>
</reference>
<protein>
    <submittedName>
        <fullName evidence="2">Uncharacterized protein</fullName>
    </submittedName>
</protein>
<keyword evidence="3" id="KW-1185">Reference proteome</keyword>
<comment type="caution">
    <text evidence="2">The sequence shown here is derived from an EMBL/GenBank/DDBJ whole genome shotgun (WGS) entry which is preliminary data.</text>
</comment>
<gene>
    <name evidence="2" type="ORF">CDAR_464401</name>
</gene>
<proteinExistence type="predicted"/>
<evidence type="ECO:0000313" key="3">
    <source>
        <dbReference type="Proteomes" id="UP001054837"/>
    </source>
</evidence>
<organism evidence="2 3">
    <name type="scientific">Caerostris darwini</name>
    <dbReference type="NCBI Taxonomy" id="1538125"/>
    <lineage>
        <taxon>Eukaryota</taxon>
        <taxon>Metazoa</taxon>
        <taxon>Ecdysozoa</taxon>
        <taxon>Arthropoda</taxon>
        <taxon>Chelicerata</taxon>
        <taxon>Arachnida</taxon>
        <taxon>Araneae</taxon>
        <taxon>Araneomorphae</taxon>
        <taxon>Entelegynae</taxon>
        <taxon>Araneoidea</taxon>
        <taxon>Araneidae</taxon>
        <taxon>Caerostris</taxon>
    </lineage>
</organism>
<name>A0AAV4VU22_9ARAC</name>
<sequence length="103" mass="11865">MIKVGGKQERHLNSCVRNRNYGRVLVIKEEVHKNMQDEIKEVFMYESFKNVSSNQLLMIDGEEFFKKGHEQCNGRSTINDRTGKQAPFQTENPAPIEIKASGH</sequence>
<accession>A0AAV4VU22</accession>
<evidence type="ECO:0000256" key="1">
    <source>
        <dbReference type="SAM" id="MobiDB-lite"/>
    </source>
</evidence>